<proteinExistence type="predicted"/>
<name>A0ABW0ICN4_9BACT</name>
<feature type="domain" description="Phospholipid/glycerol acyltransferase" evidence="4">
    <location>
        <begin position="74"/>
        <end position="213"/>
    </location>
</feature>
<evidence type="ECO:0000313" key="6">
    <source>
        <dbReference type="Proteomes" id="UP001596106"/>
    </source>
</evidence>
<keyword evidence="6" id="KW-1185">Reference proteome</keyword>
<gene>
    <name evidence="5" type="ORF">ACFPMF_14020</name>
</gene>
<evidence type="ECO:0000313" key="5">
    <source>
        <dbReference type="EMBL" id="MFC5410438.1"/>
    </source>
</evidence>
<dbReference type="SUPFAM" id="SSF69593">
    <property type="entry name" value="Glycerol-3-phosphate (1)-acyltransferase"/>
    <property type="match status" value="1"/>
</dbReference>
<keyword evidence="3 5" id="KW-0012">Acyltransferase</keyword>
<dbReference type="PANTHER" id="PTHR10434">
    <property type="entry name" value="1-ACYL-SN-GLYCEROL-3-PHOSPHATE ACYLTRANSFERASE"/>
    <property type="match status" value="1"/>
</dbReference>
<evidence type="ECO:0000256" key="2">
    <source>
        <dbReference type="ARBA" id="ARBA00022679"/>
    </source>
</evidence>
<evidence type="ECO:0000256" key="1">
    <source>
        <dbReference type="ARBA" id="ARBA00005189"/>
    </source>
</evidence>
<reference evidence="6" key="1">
    <citation type="journal article" date="2019" name="Int. J. Syst. Evol. Microbiol.">
        <title>The Global Catalogue of Microorganisms (GCM) 10K type strain sequencing project: providing services to taxonomists for standard genome sequencing and annotation.</title>
        <authorList>
            <consortium name="The Broad Institute Genomics Platform"/>
            <consortium name="The Broad Institute Genome Sequencing Center for Infectious Disease"/>
            <person name="Wu L."/>
            <person name="Ma J."/>
        </authorList>
    </citation>
    <scope>NUCLEOTIDE SEQUENCE [LARGE SCALE GENOMIC DNA]</scope>
    <source>
        <strain evidence="6">CCUG 55250</strain>
    </source>
</reference>
<keyword evidence="2" id="KW-0808">Transferase</keyword>
<dbReference type="Pfam" id="PF01553">
    <property type="entry name" value="Acyltransferase"/>
    <property type="match status" value="1"/>
</dbReference>
<dbReference type="GO" id="GO:0016746">
    <property type="term" value="F:acyltransferase activity"/>
    <property type="evidence" value="ECO:0007669"/>
    <property type="project" value="UniProtKB-KW"/>
</dbReference>
<dbReference type="InterPro" id="IPR002123">
    <property type="entry name" value="Plipid/glycerol_acylTrfase"/>
</dbReference>
<evidence type="ECO:0000256" key="3">
    <source>
        <dbReference type="ARBA" id="ARBA00023315"/>
    </source>
</evidence>
<comment type="caution">
    <text evidence="5">The sequence shown here is derived from an EMBL/GenBank/DDBJ whole genome shotgun (WGS) entry which is preliminary data.</text>
</comment>
<dbReference type="CDD" id="cd07989">
    <property type="entry name" value="LPLAT_AGPAT-like"/>
    <property type="match status" value="1"/>
</dbReference>
<dbReference type="EMBL" id="JBHSMA010000004">
    <property type="protein sequence ID" value="MFC5410438.1"/>
    <property type="molecule type" value="Genomic_DNA"/>
</dbReference>
<accession>A0ABW0ICN4</accession>
<protein>
    <submittedName>
        <fullName evidence="5">Lysophospholipid acyltransferase family protein</fullName>
    </submittedName>
</protein>
<dbReference type="PANTHER" id="PTHR10434:SF11">
    <property type="entry name" value="1-ACYL-SN-GLYCEROL-3-PHOSPHATE ACYLTRANSFERASE"/>
    <property type="match status" value="1"/>
</dbReference>
<dbReference type="RefSeq" id="WP_379845988.1">
    <property type="nucleotide sequence ID" value="NZ_JBHSMA010000004.1"/>
</dbReference>
<comment type="pathway">
    <text evidence="1">Lipid metabolism.</text>
</comment>
<dbReference type="SMART" id="SM00563">
    <property type="entry name" value="PlsC"/>
    <property type="match status" value="1"/>
</dbReference>
<sequence length="270" mass="31173">MKVKPPTHYSFLPKPLDKLDFVGFFEKDPFGNSLFIKRFLMAAVGWVTYFRYTLYNTLRIEGTEHLENLPVNNVIFLSNHQTYFADVIAFFHIFCSVKWGFRNRIVPPVYLLWPRARSYYVAASETMKGGLVPRIFALGGAIQVERSWRAKGQDVKRDVDNTANERIALALEHGWVVSFPQGTTSPYAPIRKGTAHILKNTHPIVIPVVINGFRRAFDKKGLRLKKRNTQLSVRFKPPLEYSVDESVESLIDKVREAIEQELPKEKMTWL</sequence>
<evidence type="ECO:0000259" key="4">
    <source>
        <dbReference type="SMART" id="SM00563"/>
    </source>
</evidence>
<dbReference type="Proteomes" id="UP001596106">
    <property type="component" value="Unassembled WGS sequence"/>
</dbReference>
<organism evidence="5 6">
    <name type="scientific">Larkinella bovis</name>
    <dbReference type="NCBI Taxonomy" id="683041"/>
    <lineage>
        <taxon>Bacteria</taxon>
        <taxon>Pseudomonadati</taxon>
        <taxon>Bacteroidota</taxon>
        <taxon>Cytophagia</taxon>
        <taxon>Cytophagales</taxon>
        <taxon>Spirosomataceae</taxon>
        <taxon>Larkinella</taxon>
    </lineage>
</organism>